<keyword evidence="1" id="KW-0830">Ubiquinone</keyword>
<protein>
    <submittedName>
        <fullName evidence="1">Succinate dehydrogenase ubiquinone iron-sulfur subunit</fullName>
    </submittedName>
</protein>
<sequence length="50" mass="5661">MICFPGLNPLGQALEQFNMVWQRYSLNSSFIASSRSLVYSSRLSLIHLLA</sequence>
<evidence type="ECO:0000313" key="1">
    <source>
        <dbReference type="EMBL" id="MBX61545.1"/>
    </source>
</evidence>
<reference evidence="1" key="1">
    <citation type="submission" date="2018-02" db="EMBL/GenBank/DDBJ databases">
        <title>Rhizophora mucronata_Transcriptome.</title>
        <authorList>
            <person name="Meera S.P."/>
            <person name="Sreeshan A."/>
            <person name="Augustine A."/>
        </authorList>
    </citation>
    <scope>NUCLEOTIDE SEQUENCE</scope>
    <source>
        <tissue evidence="1">Leaf</tissue>
    </source>
</reference>
<name>A0A2P2Q3J5_RHIMU</name>
<dbReference type="AlphaFoldDB" id="A0A2P2Q3J5"/>
<dbReference type="EMBL" id="GGEC01081061">
    <property type="protein sequence ID" value="MBX61545.1"/>
    <property type="molecule type" value="Transcribed_RNA"/>
</dbReference>
<accession>A0A2P2Q3J5</accession>
<proteinExistence type="predicted"/>
<organism evidence="1">
    <name type="scientific">Rhizophora mucronata</name>
    <name type="common">Asiatic mangrove</name>
    <dbReference type="NCBI Taxonomy" id="61149"/>
    <lineage>
        <taxon>Eukaryota</taxon>
        <taxon>Viridiplantae</taxon>
        <taxon>Streptophyta</taxon>
        <taxon>Embryophyta</taxon>
        <taxon>Tracheophyta</taxon>
        <taxon>Spermatophyta</taxon>
        <taxon>Magnoliopsida</taxon>
        <taxon>eudicotyledons</taxon>
        <taxon>Gunneridae</taxon>
        <taxon>Pentapetalae</taxon>
        <taxon>rosids</taxon>
        <taxon>fabids</taxon>
        <taxon>Malpighiales</taxon>
        <taxon>Rhizophoraceae</taxon>
        <taxon>Rhizophora</taxon>
    </lineage>
</organism>